<accession>A0ABT0GMC4</accession>
<evidence type="ECO:0000313" key="10">
    <source>
        <dbReference type="Proteomes" id="UP001431449"/>
    </source>
</evidence>
<evidence type="ECO:0000256" key="2">
    <source>
        <dbReference type="ARBA" id="ARBA00009677"/>
    </source>
</evidence>
<comment type="subcellular location">
    <subcellularLocation>
        <location evidence="1 6">Bacterial flagellum basal body</location>
    </subcellularLocation>
</comment>
<keyword evidence="9" id="KW-0969">Cilium</keyword>
<proteinExistence type="inferred from homology"/>
<name>A0ABT0GMC4_9GAMM</name>
<keyword evidence="9" id="KW-0966">Cell projection</keyword>
<dbReference type="PANTHER" id="PTHR30435">
    <property type="entry name" value="FLAGELLAR PROTEIN"/>
    <property type="match status" value="1"/>
</dbReference>
<keyword evidence="10" id="KW-1185">Reference proteome</keyword>
<dbReference type="PROSITE" id="PS00588">
    <property type="entry name" value="FLAGELLA_BB_ROD"/>
    <property type="match status" value="1"/>
</dbReference>
<dbReference type="InterPro" id="IPR001444">
    <property type="entry name" value="Flag_bb_rod_N"/>
</dbReference>
<reference evidence="9" key="1">
    <citation type="submission" date="2022-04" db="EMBL/GenBank/DDBJ databases">
        <title>Lysobacter sp. CAU 1642 isolated from sea sand.</title>
        <authorList>
            <person name="Kim W."/>
        </authorList>
    </citation>
    <scope>NUCLEOTIDE SEQUENCE</scope>
    <source>
        <strain evidence="9">CAU 1642</strain>
    </source>
</reference>
<feature type="domain" description="Flagellar basal-body/hook protein C-terminal" evidence="8">
    <location>
        <begin position="89"/>
        <end position="131"/>
    </location>
</feature>
<evidence type="ECO:0000259" key="8">
    <source>
        <dbReference type="Pfam" id="PF06429"/>
    </source>
</evidence>
<evidence type="ECO:0000259" key="7">
    <source>
        <dbReference type="Pfam" id="PF00460"/>
    </source>
</evidence>
<dbReference type="RefSeq" id="WP_248210942.1">
    <property type="nucleotide sequence ID" value="NZ_JALNMH010000014.1"/>
</dbReference>
<dbReference type="InterPro" id="IPR010930">
    <property type="entry name" value="Flg_bb/hook_C_dom"/>
</dbReference>
<evidence type="ECO:0000256" key="1">
    <source>
        <dbReference type="ARBA" id="ARBA00004117"/>
    </source>
</evidence>
<evidence type="ECO:0000313" key="9">
    <source>
        <dbReference type="EMBL" id="MCK7595170.1"/>
    </source>
</evidence>
<dbReference type="NCBIfam" id="TIGR01395">
    <property type="entry name" value="FlgC"/>
    <property type="match status" value="1"/>
</dbReference>
<evidence type="ECO:0000256" key="4">
    <source>
        <dbReference type="ARBA" id="ARBA00023143"/>
    </source>
</evidence>
<dbReference type="PANTHER" id="PTHR30435:SF2">
    <property type="entry name" value="FLAGELLAR BASAL-BODY ROD PROTEIN FLGC"/>
    <property type="match status" value="1"/>
</dbReference>
<comment type="caution">
    <text evidence="9">The sequence shown here is derived from an EMBL/GenBank/DDBJ whole genome shotgun (WGS) entry which is preliminary data.</text>
</comment>
<dbReference type="EMBL" id="JALNMH010000014">
    <property type="protein sequence ID" value="MCK7595170.1"/>
    <property type="molecule type" value="Genomic_DNA"/>
</dbReference>
<dbReference type="InterPro" id="IPR006299">
    <property type="entry name" value="FlgC"/>
</dbReference>
<dbReference type="Proteomes" id="UP001431449">
    <property type="component" value="Unassembled WGS sequence"/>
</dbReference>
<dbReference type="InterPro" id="IPR019776">
    <property type="entry name" value="Flagellar_basal_body_rod_CS"/>
</dbReference>
<protein>
    <recommendedName>
        <fullName evidence="3 6">Flagellar basal-body rod protein FlgC</fullName>
    </recommendedName>
</protein>
<dbReference type="Pfam" id="PF00460">
    <property type="entry name" value="Flg_bb_rod"/>
    <property type="match status" value="1"/>
</dbReference>
<comment type="subunit">
    <text evidence="5 6">The basal body constitutes a major portion of the flagellar organelle and consists of four rings (L,P,S, and M) mounted on a central rod. The rod consists of about 26 subunits of FlgG in the distal portion, and FlgB, FlgC and FlgF are thought to build up the proximal portion of the rod with about 6 subunits each.</text>
</comment>
<gene>
    <name evidence="9" type="primary">flgC</name>
    <name evidence="9" type="ORF">M0G41_16025</name>
</gene>
<evidence type="ECO:0000256" key="3">
    <source>
        <dbReference type="ARBA" id="ARBA00017941"/>
    </source>
</evidence>
<feature type="domain" description="Flagellar basal body rod protein N-terminal" evidence="7">
    <location>
        <begin position="10"/>
        <end position="33"/>
    </location>
</feature>
<comment type="similarity">
    <text evidence="2">Belongs to the flagella basal body rod proteins family.</text>
</comment>
<evidence type="ECO:0000256" key="6">
    <source>
        <dbReference type="RuleBase" id="RU362062"/>
    </source>
</evidence>
<evidence type="ECO:0000256" key="5">
    <source>
        <dbReference type="ARBA" id="ARBA00025933"/>
    </source>
</evidence>
<organism evidence="9 10">
    <name type="scientific">Pseudomarimonas salicorniae</name>
    <dbReference type="NCBI Taxonomy" id="2933270"/>
    <lineage>
        <taxon>Bacteria</taxon>
        <taxon>Pseudomonadati</taxon>
        <taxon>Pseudomonadota</taxon>
        <taxon>Gammaproteobacteria</taxon>
        <taxon>Lysobacterales</taxon>
        <taxon>Lysobacteraceae</taxon>
        <taxon>Pseudomarimonas</taxon>
    </lineage>
</organism>
<keyword evidence="9" id="KW-0282">Flagellum</keyword>
<keyword evidence="4 6" id="KW-0975">Bacterial flagellum</keyword>
<dbReference type="Pfam" id="PF06429">
    <property type="entry name" value="Flg_bbr_C"/>
    <property type="match status" value="1"/>
</dbReference>
<sequence length="134" mass="14288">MSMTIFQLVGSAMHAQSTRLNTVASNLANAETVATDPKDVYRQRDPVFQSVAVGQDPAIQGVRVTGVAESAAAPIKRYEPGHPLADPEGYVYAPNIDAVAQMVNMISAARSYQANVEMLNTAKELALATINIGR</sequence>